<reference evidence="6" key="1">
    <citation type="journal article" date="2019" name="Int. J. Syst. Evol. Microbiol.">
        <title>The Global Catalogue of Microorganisms (GCM) 10K type strain sequencing project: providing services to taxonomists for standard genome sequencing and annotation.</title>
        <authorList>
            <consortium name="The Broad Institute Genomics Platform"/>
            <consortium name="The Broad Institute Genome Sequencing Center for Infectious Disease"/>
            <person name="Wu L."/>
            <person name="Ma J."/>
        </authorList>
    </citation>
    <scope>NUCLEOTIDE SEQUENCE [LARGE SCALE GENOMIC DNA]</scope>
    <source>
        <strain evidence="6">JCM 30742</strain>
    </source>
</reference>
<evidence type="ECO:0000256" key="3">
    <source>
        <dbReference type="ARBA" id="ARBA00023163"/>
    </source>
</evidence>
<dbReference type="InterPro" id="IPR008920">
    <property type="entry name" value="TF_FadR/GntR_C"/>
</dbReference>
<dbReference type="Gene3D" id="1.20.120.530">
    <property type="entry name" value="GntR ligand-binding domain-like"/>
    <property type="match status" value="1"/>
</dbReference>
<dbReference type="InterPro" id="IPR000524">
    <property type="entry name" value="Tscrpt_reg_HTH_GntR"/>
</dbReference>
<sequence length="240" mass="25849">MDATLGGSSALHERLLESLGADIVAGSLAPGTRLLTAEIADRFGVSRSALREVVRVLESMGLVEVRRRAGVEILPQDRWNPYATRLIRWRLAGPDRIEMLHSLSQLRSAIEPLAARLAATSATSEQRATLLAAVTGMTEQSRSADQAPYLDHDVAFHRVVLEASGNPFLAALGDVVGEVLRGRTQYHLMPHEADPTALRLHQEVAFAIAEGAPEAAERAMAAIVIEADQAVQAVRTQDAP</sequence>
<keyword evidence="3" id="KW-0804">Transcription</keyword>
<keyword evidence="6" id="KW-1185">Reference proteome</keyword>
<keyword evidence="1" id="KW-0805">Transcription regulation</keyword>
<accession>A0ABP7BTG5</accession>
<dbReference type="Pfam" id="PF07729">
    <property type="entry name" value="FCD"/>
    <property type="match status" value="1"/>
</dbReference>
<name>A0ABP7BTG5_9MICC</name>
<dbReference type="InterPro" id="IPR011711">
    <property type="entry name" value="GntR_C"/>
</dbReference>
<evidence type="ECO:0000313" key="6">
    <source>
        <dbReference type="Proteomes" id="UP001500752"/>
    </source>
</evidence>
<protein>
    <submittedName>
        <fullName evidence="5">FCD domain-containing protein</fullName>
    </submittedName>
</protein>
<dbReference type="Gene3D" id="1.10.10.10">
    <property type="entry name" value="Winged helix-like DNA-binding domain superfamily/Winged helix DNA-binding domain"/>
    <property type="match status" value="1"/>
</dbReference>
<dbReference type="SMART" id="SM00345">
    <property type="entry name" value="HTH_GNTR"/>
    <property type="match status" value="1"/>
</dbReference>
<dbReference type="Proteomes" id="UP001500752">
    <property type="component" value="Unassembled WGS sequence"/>
</dbReference>
<dbReference type="SMART" id="SM00895">
    <property type="entry name" value="FCD"/>
    <property type="match status" value="1"/>
</dbReference>
<gene>
    <name evidence="5" type="ORF">GCM10023081_04920</name>
</gene>
<organism evidence="5 6">
    <name type="scientific">Arthrobacter ginkgonis</name>
    <dbReference type="NCBI Taxonomy" id="1630594"/>
    <lineage>
        <taxon>Bacteria</taxon>
        <taxon>Bacillati</taxon>
        <taxon>Actinomycetota</taxon>
        <taxon>Actinomycetes</taxon>
        <taxon>Micrococcales</taxon>
        <taxon>Micrococcaceae</taxon>
        <taxon>Arthrobacter</taxon>
    </lineage>
</organism>
<dbReference type="PANTHER" id="PTHR43537">
    <property type="entry name" value="TRANSCRIPTIONAL REGULATOR, GNTR FAMILY"/>
    <property type="match status" value="1"/>
</dbReference>
<feature type="domain" description="HTH gntR-type" evidence="4">
    <location>
        <begin position="9"/>
        <end position="76"/>
    </location>
</feature>
<dbReference type="PROSITE" id="PS50949">
    <property type="entry name" value="HTH_GNTR"/>
    <property type="match status" value="1"/>
</dbReference>
<keyword evidence="2" id="KW-0238">DNA-binding</keyword>
<evidence type="ECO:0000313" key="5">
    <source>
        <dbReference type="EMBL" id="GAA3669490.1"/>
    </source>
</evidence>
<dbReference type="EMBL" id="BAABEO010000006">
    <property type="protein sequence ID" value="GAA3669490.1"/>
    <property type="molecule type" value="Genomic_DNA"/>
</dbReference>
<comment type="caution">
    <text evidence="5">The sequence shown here is derived from an EMBL/GenBank/DDBJ whole genome shotgun (WGS) entry which is preliminary data.</text>
</comment>
<dbReference type="InterPro" id="IPR036388">
    <property type="entry name" value="WH-like_DNA-bd_sf"/>
</dbReference>
<dbReference type="SUPFAM" id="SSF48008">
    <property type="entry name" value="GntR ligand-binding domain-like"/>
    <property type="match status" value="1"/>
</dbReference>
<dbReference type="CDD" id="cd07377">
    <property type="entry name" value="WHTH_GntR"/>
    <property type="match status" value="1"/>
</dbReference>
<dbReference type="Pfam" id="PF00392">
    <property type="entry name" value="GntR"/>
    <property type="match status" value="1"/>
</dbReference>
<proteinExistence type="predicted"/>
<dbReference type="SUPFAM" id="SSF46785">
    <property type="entry name" value="Winged helix' DNA-binding domain"/>
    <property type="match status" value="1"/>
</dbReference>
<evidence type="ECO:0000259" key="4">
    <source>
        <dbReference type="PROSITE" id="PS50949"/>
    </source>
</evidence>
<evidence type="ECO:0000256" key="1">
    <source>
        <dbReference type="ARBA" id="ARBA00023015"/>
    </source>
</evidence>
<dbReference type="InterPro" id="IPR036390">
    <property type="entry name" value="WH_DNA-bd_sf"/>
</dbReference>
<dbReference type="PANTHER" id="PTHR43537:SF44">
    <property type="entry name" value="GNTR FAMILY REGULATORY PROTEIN"/>
    <property type="match status" value="1"/>
</dbReference>
<dbReference type="RefSeq" id="WP_345148207.1">
    <property type="nucleotide sequence ID" value="NZ_BAABEO010000006.1"/>
</dbReference>
<evidence type="ECO:0000256" key="2">
    <source>
        <dbReference type="ARBA" id="ARBA00023125"/>
    </source>
</evidence>